<reference evidence="2 3" key="1">
    <citation type="submission" date="2023-11" db="EMBL/GenBank/DDBJ databases">
        <title>MicrobeMod: A computational toolkit for identifying prokaryotic methylation and restriction-modification with nanopore sequencing.</title>
        <authorList>
            <person name="Crits-Christoph A."/>
            <person name="Kang S.C."/>
            <person name="Lee H."/>
            <person name="Ostrov N."/>
        </authorList>
    </citation>
    <scope>NUCLEOTIDE SEQUENCE [LARGE SCALE GENOMIC DNA]</scope>
    <source>
        <strain evidence="2 3">ATCC 25935</strain>
    </source>
</reference>
<feature type="transmembrane region" description="Helical" evidence="1">
    <location>
        <begin position="130"/>
        <end position="149"/>
    </location>
</feature>
<keyword evidence="1" id="KW-1133">Transmembrane helix</keyword>
<protein>
    <submittedName>
        <fullName evidence="2">Uncharacterized protein</fullName>
    </submittedName>
</protein>
<accession>A0ABZ0XTZ4</accession>
<dbReference type="GeneID" id="43162209"/>
<dbReference type="Proteomes" id="UP001326110">
    <property type="component" value="Chromosome"/>
</dbReference>
<keyword evidence="1" id="KW-0812">Transmembrane</keyword>
<feature type="transmembrane region" description="Helical" evidence="1">
    <location>
        <begin position="71"/>
        <end position="91"/>
    </location>
</feature>
<feature type="transmembrane region" description="Helical" evidence="1">
    <location>
        <begin position="7"/>
        <end position="26"/>
    </location>
</feature>
<proteinExistence type="predicted"/>
<evidence type="ECO:0000256" key="1">
    <source>
        <dbReference type="SAM" id="Phobius"/>
    </source>
</evidence>
<keyword evidence="3" id="KW-1185">Reference proteome</keyword>
<sequence length="164" mass="18057">MKPVHLYLAALIAILLQPLIGLFTLFPFWRLGLPPLEVFLSYLMAVLLVAGLAVMLFGVPCFGMLYRTEKLGFLSLSGSGALIGALPYLVLGFPRSIDGYTANRTWHGDTAKLLANGEPMVMAWLNYAESALNFGIHGFSCGVVFYLFWRRYGIPLPAGQPRNT</sequence>
<feature type="transmembrane region" description="Helical" evidence="1">
    <location>
        <begin position="38"/>
        <end position="59"/>
    </location>
</feature>
<dbReference type="RefSeq" id="WP_026636998.1">
    <property type="nucleotide sequence ID" value="NZ_CP140152.1"/>
</dbReference>
<organism evidence="2 3">
    <name type="scientific">Duganella zoogloeoides</name>
    <dbReference type="NCBI Taxonomy" id="75659"/>
    <lineage>
        <taxon>Bacteria</taxon>
        <taxon>Pseudomonadati</taxon>
        <taxon>Pseudomonadota</taxon>
        <taxon>Betaproteobacteria</taxon>
        <taxon>Burkholderiales</taxon>
        <taxon>Oxalobacteraceae</taxon>
        <taxon>Telluria group</taxon>
        <taxon>Duganella</taxon>
    </lineage>
</organism>
<dbReference type="EMBL" id="CP140152">
    <property type="protein sequence ID" value="WQH02884.1"/>
    <property type="molecule type" value="Genomic_DNA"/>
</dbReference>
<keyword evidence="1" id="KW-0472">Membrane</keyword>
<evidence type="ECO:0000313" key="3">
    <source>
        <dbReference type="Proteomes" id="UP001326110"/>
    </source>
</evidence>
<gene>
    <name evidence="2" type="ORF">SR858_17660</name>
</gene>
<name>A0ABZ0XTZ4_9BURK</name>
<evidence type="ECO:0000313" key="2">
    <source>
        <dbReference type="EMBL" id="WQH02884.1"/>
    </source>
</evidence>